<keyword evidence="2" id="KW-0808">Transferase</keyword>
<evidence type="ECO:0000256" key="1">
    <source>
        <dbReference type="ARBA" id="ARBA00008655"/>
    </source>
</evidence>
<dbReference type="RefSeq" id="XP_036368984.1">
    <property type="nucleotide sequence ID" value="XM_036513091.1"/>
</dbReference>
<feature type="region of interest" description="Disordered" evidence="4">
    <location>
        <begin position="1"/>
        <end position="22"/>
    </location>
</feature>
<dbReference type="CDD" id="cd07990">
    <property type="entry name" value="LPLAT_LCLAT1-like"/>
    <property type="match status" value="1"/>
</dbReference>
<gene>
    <name evidence="8" type="primary">LOC115224110</name>
</gene>
<evidence type="ECO:0000313" key="8">
    <source>
        <dbReference type="RefSeq" id="XP_036368984.1"/>
    </source>
</evidence>
<evidence type="ECO:0000256" key="5">
    <source>
        <dbReference type="SAM" id="Phobius"/>
    </source>
</evidence>
<evidence type="ECO:0000259" key="6">
    <source>
        <dbReference type="SMART" id="SM00563"/>
    </source>
</evidence>
<feature type="compositionally biased region" description="Low complexity" evidence="4">
    <location>
        <begin position="1"/>
        <end position="20"/>
    </location>
</feature>
<dbReference type="Pfam" id="PF16076">
    <property type="entry name" value="Acyltransf_C"/>
    <property type="match status" value="1"/>
</dbReference>
<reference evidence="8" key="1">
    <citation type="submission" date="2025-08" db="UniProtKB">
        <authorList>
            <consortium name="RefSeq"/>
        </authorList>
    </citation>
    <scope>IDENTIFICATION</scope>
</reference>
<organism evidence="7 8">
    <name type="scientific">Octopus sinensis</name>
    <name type="common">East Asian common octopus</name>
    <dbReference type="NCBI Taxonomy" id="2607531"/>
    <lineage>
        <taxon>Eukaryota</taxon>
        <taxon>Metazoa</taxon>
        <taxon>Spiralia</taxon>
        <taxon>Lophotrochozoa</taxon>
        <taxon>Mollusca</taxon>
        <taxon>Cephalopoda</taxon>
        <taxon>Coleoidea</taxon>
        <taxon>Octopodiformes</taxon>
        <taxon>Octopoda</taxon>
        <taxon>Incirrata</taxon>
        <taxon>Octopodidae</taxon>
        <taxon>Octopus</taxon>
    </lineage>
</organism>
<dbReference type="SUPFAM" id="SSF69593">
    <property type="entry name" value="Glycerol-3-phosphate (1)-acyltransferase"/>
    <property type="match status" value="1"/>
</dbReference>
<evidence type="ECO:0000313" key="7">
    <source>
        <dbReference type="Proteomes" id="UP000515154"/>
    </source>
</evidence>
<dbReference type="InterPro" id="IPR032098">
    <property type="entry name" value="Acyltransf_C"/>
</dbReference>
<keyword evidence="3 8" id="KW-0012">Acyltransferase</keyword>
<sequence>MTPTVRTTATTTQQQKQAPVGRKQVDLANNQLLRSSISNVNLKKSIEENICLQSFQSRPPYSSDHDQTKRNPLVFPVKERRQGQLLDGLDRQTDLSYTRSAQVLQVALQSKIKKSLTFSLQLHLYGDVDALFNKSENVIYISNHQSTVDWIVTNMLAIHQGMIGHIRYILKDSLKFLPMYGFYFRQHGCIYVKRDGKFSKNQHTIERVLNRLKNENTPVWMVVFPEGTRFNPCKQDVIQKSKEFAKERGLHPYEYVLTPRMRGFKTGIDHLRDHVDAVYDITIGYSNTVDPNTGLRQRAPGMQNFLSEKKPEVHIHINRINIEDIPHSDDSFKTWMYNQFKEKDILLSHFYSSHQKGCNMRFPGESLISRLKLRQTLPSLLVCCSLLMISLLTDWGYTVYWHVIVIGSAAGMAWMTVRS</sequence>
<evidence type="ECO:0000256" key="4">
    <source>
        <dbReference type="SAM" id="MobiDB-lite"/>
    </source>
</evidence>
<evidence type="ECO:0000256" key="2">
    <source>
        <dbReference type="ARBA" id="ARBA00022679"/>
    </source>
</evidence>
<keyword evidence="7" id="KW-1185">Reference proteome</keyword>
<keyword evidence="5" id="KW-0812">Transmembrane</keyword>
<proteinExistence type="inferred from homology"/>
<dbReference type="Proteomes" id="UP000515154">
    <property type="component" value="Linkage group LG24"/>
</dbReference>
<dbReference type="PANTHER" id="PTHR10983:SF73">
    <property type="entry name" value="1-ACYL-SN-GLYCEROL-3-PHOSPHATE ACYLTRANSFERASE EPSILON"/>
    <property type="match status" value="1"/>
</dbReference>
<feature type="transmembrane region" description="Helical" evidence="5">
    <location>
        <begin position="399"/>
        <end position="417"/>
    </location>
</feature>
<protein>
    <submittedName>
        <fullName evidence="8">1-acyl-sn-glycerol-3-phosphate acyltransferase epsilon</fullName>
    </submittedName>
</protein>
<dbReference type="Pfam" id="PF01553">
    <property type="entry name" value="Acyltransferase"/>
    <property type="match status" value="1"/>
</dbReference>
<comment type="similarity">
    <text evidence="1">Belongs to the 1-acyl-sn-glycerol-3-phosphate acyltransferase family.</text>
</comment>
<name>A0A7E6FMY6_9MOLL</name>
<dbReference type="SMART" id="SM00563">
    <property type="entry name" value="PlsC"/>
    <property type="match status" value="1"/>
</dbReference>
<dbReference type="InterPro" id="IPR002123">
    <property type="entry name" value="Plipid/glycerol_acylTrfase"/>
</dbReference>
<feature type="domain" description="Phospholipid/glycerol acyltransferase" evidence="6">
    <location>
        <begin position="138"/>
        <end position="265"/>
    </location>
</feature>
<dbReference type="KEGG" id="osn:115224110"/>
<keyword evidence="5" id="KW-1133">Transmembrane helix</keyword>
<dbReference type="GO" id="GO:0005739">
    <property type="term" value="C:mitochondrion"/>
    <property type="evidence" value="ECO:0007669"/>
    <property type="project" value="TreeGrafter"/>
</dbReference>
<keyword evidence="5" id="KW-0472">Membrane</keyword>
<evidence type="ECO:0000256" key="3">
    <source>
        <dbReference type="ARBA" id="ARBA00023315"/>
    </source>
</evidence>
<accession>A0A7E6FMY6</accession>
<dbReference type="PANTHER" id="PTHR10983">
    <property type="entry name" value="1-ACYLGLYCEROL-3-PHOSPHATE ACYLTRANSFERASE-RELATED"/>
    <property type="match status" value="1"/>
</dbReference>
<dbReference type="GO" id="GO:0036149">
    <property type="term" value="P:phosphatidylinositol acyl-chain remodeling"/>
    <property type="evidence" value="ECO:0007669"/>
    <property type="project" value="TreeGrafter"/>
</dbReference>
<dbReference type="GO" id="GO:0005783">
    <property type="term" value="C:endoplasmic reticulum"/>
    <property type="evidence" value="ECO:0007669"/>
    <property type="project" value="TreeGrafter"/>
</dbReference>
<dbReference type="AlphaFoldDB" id="A0A7E6FMY6"/>
<dbReference type="GO" id="GO:0016746">
    <property type="term" value="F:acyltransferase activity"/>
    <property type="evidence" value="ECO:0007669"/>
    <property type="project" value="UniProtKB-KW"/>
</dbReference>